<dbReference type="AlphaFoldDB" id="A0A841TRJ5"/>
<dbReference type="InterPro" id="IPR027417">
    <property type="entry name" value="P-loop_NTPase"/>
</dbReference>
<keyword evidence="4 7" id="KW-0067">ATP-binding</keyword>
<evidence type="ECO:0000256" key="3">
    <source>
        <dbReference type="ARBA" id="ARBA00022741"/>
    </source>
</evidence>
<dbReference type="GO" id="GO:0016887">
    <property type="term" value="F:ATP hydrolysis activity"/>
    <property type="evidence" value="ECO:0007669"/>
    <property type="project" value="InterPro"/>
</dbReference>
<dbReference type="NCBIfam" id="TIGR01727">
    <property type="entry name" value="oligo_HPY"/>
    <property type="match status" value="1"/>
</dbReference>
<sequence length="383" mass="41627">MPQVECASDARAGARADAVADALAAAGAGTGTGAARTDGDAPSSAESRSPFAEKPQDPPLVEIEGLTKHYRTAAGFGGAKRTLRAVDGVSLAIRRGETLGLVGESGCGKSTTGQMAARLLAPTGGRILFRGTDVAGLRGRSSKELRRSIQYVFQDPYASLNPRLPVSRLLEEPLLIHRIGDKRERARRVEEMLERIGLGGGTFGNRYTHELSGGQRQRIGIARALMLEPEFLILDEPVSALDVSVQSQILNLLKELQARLGLTYLFISHDLNVVHYMSDRIAVMYLGKVVELAEVRELYEKPLHPYTQALVSAIPAENRRERRERIVLKGDIPSASAVPSGCAFHTRCPFAFDRCRAEAPVLRPAAPHEGERRVSCHLYSGHH</sequence>
<dbReference type="EMBL" id="JACJVR010000020">
    <property type="protein sequence ID" value="MBB6691017.1"/>
    <property type="molecule type" value="Genomic_DNA"/>
</dbReference>
<dbReference type="GO" id="GO:0055085">
    <property type="term" value="P:transmembrane transport"/>
    <property type="evidence" value="ECO:0007669"/>
    <property type="project" value="UniProtKB-ARBA"/>
</dbReference>
<dbReference type="InterPro" id="IPR017871">
    <property type="entry name" value="ABC_transporter-like_CS"/>
</dbReference>
<evidence type="ECO:0000256" key="5">
    <source>
        <dbReference type="SAM" id="MobiDB-lite"/>
    </source>
</evidence>
<dbReference type="SUPFAM" id="SSF52540">
    <property type="entry name" value="P-loop containing nucleoside triphosphate hydrolases"/>
    <property type="match status" value="1"/>
</dbReference>
<reference evidence="7 8" key="1">
    <citation type="submission" date="2020-08" db="EMBL/GenBank/DDBJ databases">
        <title>Cohnella phylogeny.</title>
        <authorList>
            <person name="Dunlap C."/>
        </authorList>
    </citation>
    <scope>NUCLEOTIDE SEQUENCE [LARGE SCALE GENOMIC DNA]</scope>
    <source>
        <strain evidence="7 8">DSM 25239</strain>
    </source>
</reference>
<dbReference type="PANTHER" id="PTHR43776">
    <property type="entry name" value="TRANSPORT ATP-BINDING PROTEIN"/>
    <property type="match status" value="1"/>
</dbReference>
<dbReference type="GO" id="GO:0005524">
    <property type="term" value="F:ATP binding"/>
    <property type="evidence" value="ECO:0007669"/>
    <property type="project" value="UniProtKB-KW"/>
</dbReference>
<comment type="caution">
    <text evidence="7">The sequence shown here is derived from an EMBL/GenBank/DDBJ whole genome shotgun (WGS) entry which is preliminary data.</text>
</comment>
<dbReference type="Pfam" id="PF08352">
    <property type="entry name" value="oligo_HPY"/>
    <property type="match status" value="1"/>
</dbReference>
<dbReference type="Proteomes" id="UP000553776">
    <property type="component" value="Unassembled WGS sequence"/>
</dbReference>
<comment type="similarity">
    <text evidence="1">Belongs to the ABC transporter superfamily.</text>
</comment>
<evidence type="ECO:0000259" key="6">
    <source>
        <dbReference type="PROSITE" id="PS50893"/>
    </source>
</evidence>
<protein>
    <submittedName>
        <fullName evidence="7">ATP-binding cassette domain-containing protein</fullName>
    </submittedName>
</protein>
<dbReference type="InterPro" id="IPR003439">
    <property type="entry name" value="ABC_transporter-like_ATP-bd"/>
</dbReference>
<dbReference type="CDD" id="cd03257">
    <property type="entry name" value="ABC_NikE_OppD_transporters"/>
    <property type="match status" value="1"/>
</dbReference>
<feature type="domain" description="ABC transporter" evidence="6">
    <location>
        <begin position="61"/>
        <end position="311"/>
    </location>
</feature>
<gene>
    <name evidence="7" type="ORF">H7B90_06330</name>
</gene>
<dbReference type="RefSeq" id="WP_185135019.1">
    <property type="nucleotide sequence ID" value="NZ_JACJVR010000020.1"/>
</dbReference>
<keyword evidence="8" id="KW-1185">Reference proteome</keyword>
<dbReference type="Pfam" id="PF00005">
    <property type="entry name" value="ABC_tran"/>
    <property type="match status" value="1"/>
</dbReference>
<evidence type="ECO:0000313" key="7">
    <source>
        <dbReference type="EMBL" id="MBB6691017.1"/>
    </source>
</evidence>
<dbReference type="Gene3D" id="3.40.50.300">
    <property type="entry name" value="P-loop containing nucleotide triphosphate hydrolases"/>
    <property type="match status" value="1"/>
</dbReference>
<dbReference type="PROSITE" id="PS00211">
    <property type="entry name" value="ABC_TRANSPORTER_1"/>
    <property type="match status" value="1"/>
</dbReference>
<dbReference type="InterPro" id="IPR050319">
    <property type="entry name" value="ABC_transp_ATP-bind"/>
</dbReference>
<keyword evidence="3" id="KW-0547">Nucleotide-binding</keyword>
<dbReference type="PROSITE" id="PS50893">
    <property type="entry name" value="ABC_TRANSPORTER_2"/>
    <property type="match status" value="1"/>
</dbReference>
<organism evidence="7 8">
    <name type="scientific">Cohnella xylanilytica</name>
    <dbReference type="NCBI Taxonomy" id="557555"/>
    <lineage>
        <taxon>Bacteria</taxon>
        <taxon>Bacillati</taxon>
        <taxon>Bacillota</taxon>
        <taxon>Bacilli</taxon>
        <taxon>Bacillales</taxon>
        <taxon>Paenibacillaceae</taxon>
        <taxon>Cohnella</taxon>
    </lineage>
</organism>
<dbReference type="GO" id="GO:0015833">
    <property type="term" value="P:peptide transport"/>
    <property type="evidence" value="ECO:0007669"/>
    <property type="project" value="InterPro"/>
</dbReference>
<proteinExistence type="inferred from homology"/>
<dbReference type="FunFam" id="3.40.50.300:FF:000016">
    <property type="entry name" value="Oligopeptide ABC transporter ATP-binding component"/>
    <property type="match status" value="1"/>
</dbReference>
<evidence type="ECO:0000256" key="2">
    <source>
        <dbReference type="ARBA" id="ARBA00022448"/>
    </source>
</evidence>
<evidence type="ECO:0000313" key="8">
    <source>
        <dbReference type="Proteomes" id="UP000553776"/>
    </source>
</evidence>
<feature type="region of interest" description="Disordered" evidence="5">
    <location>
        <begin position="28"/>
        <end position="58"/>
    </location>
</feature>
<name>A0A841TRJ5_9BACL</name>
<evidence type="ECO:0000256" key="1">
    <source>
        <dbReference type="ARBA" id="ARBA00005417"/>
    </source>
</evidence>
<accession>A0A841TRJ5</accession>
<dbReference type="InterPro" id="IPR013563">
    <property type="entry name" value="Oligopep_ABC_C"/>
</dbReference>
<dbReference type="InterPro" id="IPR003593">
    <property type="entry name" value="AAA+_ATPase"/>
</dbReference>
<dbReference type="SMART" id="SM00382">
    <property type="entry name" value="AAA"/>
    <property type="match status" value="1"/>
</dbReference>
<keyword evidence="2" id="KW-0813">Transport</keyword>
<dbReference type="PANTHER" id="PTHR43776:SF7">
    <property type="entry name" value="D,D-DIPEPTIDE TRANSPORT ATP-BINDING PROTEIN DDPF-RELATED"/>
    <property type="match status" value="1"/>
</dbReference>
<evidence type="ECO:0000256" key="4">
    <source>
        <dbReference type="ARBA" id="ARBA00022840"/>
    </source>
</evidence>